<keyword evidence="1" id="KW-0677">Repeat</keyword>
<dbReference type="Proteomes" id="UP000307440">
    <property type="component" value="Unassembled WGS sequence"/>
</dbReference>
<dbReference type="EMBL" id="ML210204">
    <property type="protein sequence ID" value="TFK24245.1"/>
    <property type="molecule type" value="Genomic_DNA"/>
</dbReference>
<dbReference type="OrthoDB" id="5967843at2759"/>
<dbReference type="PANTHER" id="PTHR10039">
    <property type="entry name" value="AMELOGENIN"/>
    <property type="match status" value="1"/>
</dbReference>
<evidence type="ECO:0000259" key="2">
    <source>
        <dbReference type="Pfam" id="PF24883"/>
    </source>
</evidence>
<dbReference type="Pfam" id="PF24883">
    <property type="entry name" value="NPHP3_N"/>
    <property type="match status" value="2"/>
</dbReference>
<feature type="domain" description="Nephrocystin 3-like N-terminal" evidence="2">
    <location>
        <begin position="137"/>
        <end position="231"/>
    </location>
</feature>
<feature type="domain" description="Nephrocystin 3-like N-terminal" evidence="2">
    <location>
        <begin position="253"/>
        <end position="304"/>
    </location>
</feature>
<evidence type="ECO:0000313" key="4">
    <source>
        <dbReference type="Proteomes" id="UP000307440"/>
    </source>
</evidence>
<dbReference type="InterPro" id="IPR027417">
    <property type="entry name" value="P-loop_NTPase"/>
</dbReference>
<evidence type="ECO:0000313" key="3">
    <source>
        <dbReference type="EMBL" id="TFK24245.1"/>
    </source>
</evidence>
<name>A0A5C3KVJ4_COPMA</name>
<dbReference type="STRING" id="230819.A0A5C3KVJ4"/>
<reference evidence="3 4" key="1">
    <citation type="journal article" date="2019" name="Nat. Ecol. Evol.">
        <title>Megaphylogeny resolves global patterns of mushroom evolution.</title>
        <authorList>
            <person name="Varga T."/>
            <person name="Krizsan K."/>
            <person name="Foldi C."/>
            <person name="Dima B."/>
            <person name="Sanchez-Garcia M."/>
            <person name="Sanchez-Ramirez S."/>
            <person name="Szollosi G.J."/>
            <person name="Szarkandi J.G."/>
            <person name="Papp V."/>
            <person name="Albert L."/>
            <person name="Andreopoulos W."/>
            <person name="Angelini C."/>
            <person name="Antonin V."/>
            <person name="Barry K.W."/>
            <person name="Bougher N.L."/>
            <person name="Buchanan P."/>
            <person name="Buyck B."/>
            <person name="Bense V."/>
            <person name="Catcheside P."/>
            <person name="Chovatia M."/>
            <person name="Cooper J."/>
            <person name="Damon W."/>
            <person name="Desjardin D."/>
            <person name="Finy P."/>
            <person name="Geml J."/>
            <person name="Haridas S."/>
            <person name="Hughes K."/>
            <person name="Justo A."/>
            <person name="Karasinski D."/>
            <person name="Kautmanova I."/>
            <person name="Kiss B."/>
            <person name="Kocsube S."/>
            <person name="Kotiranta H."/>
            <person name="LaButti K.M."/>
            <person name="Lechner B.E."/>
            <person name="Liimatainen K."/>
            <person name="Lipzen A."/>
            <person name="Lukacs Z."/>
            <person name="Mihaltcheva S."/>
            <person name="Morgado L.N."/>
            <person name="Niskanen T."/>
            <person name="Noordeloos M.E."/>
            <person name="Ohm R.A."/>
            <person name="Ortiz-Santana B."/>
            <person name="Ovrebo C."/>
            <person name="Racz N."/>
            <person name="Riley R."/>
            <person name="Savchenko A."/>
            <person name="Shiryaev A."/>
            <person name="Soop K."/>
            <person name="Spirin V."/>
            <person name="Szebenyi C."/>
            <person name="Tomsovsky M."/>
            <person name="Tulloss R.E."/>
            <person name="Uehling J."/>
            <person name="Grigoriev I.V."/>
            <person name="Vagvolgyi C."/>
            <person name="Papp T."/>
            <person name="Martin F.M."/>
            <person name="Miettinen O."/>
            <person name="Hibbett D.S."/>
            <person name="Nagy L.G."/>
        </authorList>
    </citation>
    <scope>NUCLEOTIDE SEQUENCE [LARGE SCALE GENOMIC DNA]</scope>
    <source>
        <strain evidence="3 4">CBS 121175</strain>
    </source>
</reference>
<organism evidence="3 4">
    <name type="scientific">Coprinopsis marcescibilis</name>
    <name type="common">Agaric fungus</name>
    <name type="synonym">Psathyrella marcescibilis</name>
    <dbReference type="NCBI Taxonomy" id="230819"/>
    <lineage>
        <taxon>Eukaryota</taxon>
        <taxon>Fungi</taxon>
        <taxon>Dikarya</taxon>
        <taxon>Basidiomycota</taxon>
        <taxon>Agaricomycotina</taxon>
        <taxon>Agaricomycetes</taxon>
        <taxon>Agaricomycetidae</taxon>
        <taxon>Agaricales</taxon>
        <taxon>Agaricineae</taxon>
        <taxon>Psathyrellaceae</taxon>
        <taxon>Coprinopsis</taxon>
    </lineage>
</organism>
<dbReference type="SUPFAM" id="SSF52540">
    <property type="entry name" value="P-loop containing nucleoside triphosphate hydrolases"/>
    <property type="match status" value="1"/>
</dbReference>
<accession>A0A5C3KVJ4</accession>
<protein>
    <recommendedName>
        <fullName evidence="2">Nephrocystin 3-like N-terminal domain-containing protein</fullName>
    </recommendedName>
</protein>
<dbReference type="PANTHER" id="PTHR10039:SF14">
    <property type="entry name" value="NACHT DOMAIN-CONTAINING PROTEIN"/>
    <property type="match status" value="1"/>
</dbReference>
<dbReference type="AlphaFoldDB" id="A0A5C3KVJ4"/>
<gene>
    <name evidence="3" type="ORF">FA15DRAFT_641412</name>
</gene>
<dbReference type="InterPro" id="IPR056884">
    <property type="entry name" value="NPHP3-like_N"/>
</dbReference>
<keyword evidence="4" id="KW-1185">Reference proteome</keyword>
<proteinExistence type="predicted"/>
<evidence type="ECO:0000256" key="1">
    <source>
        <dbReference type="ARBA" id="ARBA00022737"/>
    </source>
</evidence>
<sequence length="696" mass="77469">MTSKSPSAIHTLSVGARAMGTNFVGEPTEIAQESKRRSRGSTNVLSDANNVQLNNVTLQAIGRDYVTNNVMLTMDPMGFLETHIAIEATKESKTSTYAPRCKEGTRKEILGTMMTWSEHDMTATAGASSTTELALLKLLWLSGPAGGGKSCIQREMVDRCAENGTLAACYFFSTRVNGLDNADPFVATISSQFCESIPGFKRELAKELPKDTSIFKKPIEHQFERLIHVPLRRAGTRWSVHRPWIPKDSFLARLLKLCNRRTRTIIIDGLDECRNPEEQIRIIKLLASALTKSSFPFRIIIASRSEFDIRSTFECADVKNITYRIRLEDYDCDTDVEDYLIDSIFSICATHPSKDKIPPNWPSRKDVASVVEKASGQFIYASTFVKFISNPRRNLMESFAFAVEFIQPTPTDPTNPFSSLDQLYTAILSAAAMDGDYGSLMERLLHAIMALISLQPLTKASEQGTSPLGSGFPSHFHVTPDLLDGLYSLSPGTTAAILCDLHSLLLVPASGNKPITVHHKSLEDYLGSPARSGKFHQTKSEIIQDITDLCCQHLLEWHYLQAPADQGLGQVYTFAAYYLDRQLHLASRDPSSTSEDDLLAMPALVLEYCSWHFPAAFEELSQTLVNGWRNPRDARLETVLDRLRRTYRTLMDSNGDITATYGNQSPSVSANGLELSIVQEAEKKPTTFKYTGDEEQ</sequence>
<dbReference type="Gene3D" id="3.40.50.300">
    <property type="entry name" value="P-loop containing nucleotide triphosphate hydrolases"/>
    <property type="match status" value="1"/>
</dbReference>